<evidence type="ECO:0000256" key="16">
    <source>
        <dbReference type="SAM" id="Phobius"/>
    </source>
</evidence>
<dbReference type="Pfam" id="PF00230">
    <property type="entry name" value="MIP"/>
    <property type="match status" value="1"/>
</dbReference>
<reference evidence="18" key="2">
    <citation type="submission" date="2025-08" db="UniProtKB">
        <authorList>
            <consortium name="Ensembl"/>
        </authorList>
    </citation>
    <scope>IDENTIFICATION</scope>
</reference>
<comment type="subcellular location">
    <subcellularLocation>
        <location evidence="2">Basolateral cell membrane</location>
        <topology evidence="2">Multi-pass membrane protein</topology>
    </subcellularLocation>
    <subcellularLocation>
        <location evidence="1">Cell membrane</location>
        <location evidence="1">Sarcolemma</location>
        <topology evidence="1">Multi-pass membrane protein</topology>
    </subcellularLocation>
</comment>
<keyword evidence="9 16" id="KW-1133">Transmembrane helix</keyword>
<keyword evidence="6" id="KW-0597">Phosphoprotein</keyword>
<dbReference type="GO" id="GO:0015250">
    <property type="term" value="F:water channel activity"/>
    <property type="evidence" value="ECO:0007669"/>
    <property type="project" value="UniProtKB-ARBA"/>
</dbReference>
<evidence type="ECO:0000256" key="12">
    <source>
        <dbReference type="ARBA" id="ARBA00034651"/>
    </source>
</evidence>
<dbReference type="Pfam" id="PF20871">
    <property type="entry name" value="KCTD1-15_CTD"/>
    <property type="match status" value="1"/>
</dbReference>
<dbReference type="PANTHER" id="PTHR19139:SF34">
    <property type="entry name" value="AQUAPORIN-4"/>
    <property type="match status" value="1"/>
</dbReference>
<evidence type="ECO:0000256" key="14">
    <source>
        <dbReference type="ARBA" id="ARBA00046979"/>
    </source>
</evidence>
<dbReference type="FunFam" id="1.20.1080.10:FF:000009">
    <property type="entry name" value="aquaporin-4 isoform X1"/>
    <property type="match status" value="1"/>
</dbReference>
<dbReference type="InterPro" id="IPR000425">
    <property type="entry name" value="MIP"/>
</dbReference>
<dbReference type="Ensembl" id="ENSAOCT00000025914.2">
    <property type="protein sequence ID" value="ENSAOCP00000016833.2"/>
    <property type="gene ID" value="ENSAOCG00000021830.2"/>
</dbReference>
<keyword evidence="7 15" id="KW-0812">Transmembrane</keyword>
<reference evidence="18 19" key="1">
    <citation type="submission" date="2022-01" db="EMBL/GenBank/DDBJ databases">
        <title>A chromosome-scale genome assembly of the false clownfish, Amphiprion ocellaris.</title>
        <authorList>
            <person name="Ryu T."/>
        </authorList>
    </citation>
    <scope>NUCLEOTIDE SEQUENCE [LARGE SCALE GENOMIC DNA]</scope>
</reference>
<dbReference type="GO" id="GO:0051260">
    <property type="term" value="P:protein homooligomerization"/>
    <property type="evidence" value="ECO:0007669"/>
    <property type="project" value="InterPro"/>
</dbReference>
<dbReference type="AlphaFoldDB" id="A0A3Q1BTF9"/>
<dbReference type="CDD" id="cd00333">
    <property type="entry name" value="MIP"/>
    <property type="match status" value="1"/>
</dbReference>
<dbReference type="InterPro" id="IPR048599">
    <property type="entry name" value="BTB_POZ_KCTD1"/>
</dbReference>
<dbReference type="SUPFAM" id="SSF54695">
    <property type="entry name" value="POZ domain"/>
    <property type="match status" value="1"/>
</dbReference>
<dbReference type="GeneTree" id="ENSGT00940000156453"/>
<dbReference type="InterPro" id="IPR003131">
    <property type="entry name" value="T1-type_BTB"/>
</dbReference>
<dbReference type="GO" id="GO:0016323">
    <property type="term" value="C:basolateral plasma membrane"/>
    <property type="evidence" value="ECO:0007669"/>
    <property type="project" value="UniProtKB-SubCell"/>
</dbReference>
<evidence type="ECO:0000256" key="9">
    <source>
        <dbReference type="ARBA" id="ARBA00022989"/>
    </source>
</evidence>
<feature type="transmembrane region" description="Helical" evidence="16">
    <location>
        <begin position="12"/>
        <end position="37"/>
    </location>
</feature>
<evidence type="ECO:0000256" key="11">
    <source>
        <dbReference type="ARBA" id="ARBA00023180"/>
    </source>
</evidence>
<sequence>MTAFKGIWTQEFWRCVAAEFFAMLLFVLLSLGSTINWGAAGQDVHPPDLVLISLCFGLSISTMVQCFGHISGAHINPAVTAAMVVTRKLSLAKAAFYLLAQCVGAIVGAAILYGITPASVRGGLGVTGVNTSISVGNALVVELFITFQLVFTVFATCDYKRKDLKGSSALAIGLSVCIGHLFAIPYTGASMNPARSFGPAVVTWSWENHWDSRGRSSSMSSQQLPSVSPVSPLGSVGIPTPAQLTKANAPVHIDVGGHMYTSSLATLTKYPESRIGRLFDGTEPIVLDSLKQHYFIDRDGPMFRYILNFLRTSKLLIPDDFKEYSLLYEEATFFQLAPLQAELERWRTERECGGVCRECECVVVHVAPELGERISVSTQRAVIEEVFPEVRDVMSNSLNTSWNQDSAHIIRFPLNGYCHLSSVQVLERLQQRGFWITGSCGGGVDSSQFSEYILRREVRGSRHPPTLIPIKQELLD</sequence>
<dbReference type="GO" id="GO:0042383">
    <property type="term" value="C:sarcolemma"/>
    <property type="evidence" value="ECO:0007669"/>
    <property type="project" value="UniProtKB-SubCell"/>
</dbReference>
<reference evidence="18" key="3">
    <citation type="submission" date="2025-09" db="UniProtKB">
        <authorList>
            <consortium name="Ensembl"/>
        </authorList>
    </citation>
    <scope>IDENTIFICATION</scope>
</reference>
<dbReference type="InterPro" id="IPR023271">
    <property type="entry name" value="Aquaporin-like"/>
</dbReference>
<evidence type="ECO:0000256" key="6">
    <source>
        <dbReference type="ARBA" id="ARBA00022553"/>
    </source>
</evidence>
<feature type="transmembrane region" description="Helical" evidence="16">
    <location>
        <begin position="49"/>
        <end position="73"/>
    </location>
</feature>
<feature type="domain" description="BTB" evidence="17">
    <location>
        <begin position="249"/>
        <end position="351"/>
    </location>
</feature>
<evidence type="ECO:0000256" key="4">
    <source>
        <dbReference type="ARBA" id="ARBA00022448"/>
    </source>
</evidence>
<evidence type="ECO:0000256" key="5">
    <source>
        <dbReference type="ARBA" id="ARBA00022475"/>
    </source>
</evidence>
<organism evidence="18 19">
    <name type="scientific">Amphiprion ocellaris</name>
    <name type="common">Clown anemonefish</name>
    <dbReference type="NCBI Taxonomy" id="80972"/>
    <lineage>
        <taxon>Eukaryota</taxon>
        <taxon>Metazoa</taxon>
        <taxon>Chordata</taxon>
        <taxon>Craniata</taxon>
        <taxon>Vertebrata</taxon>
        <taxon>Euteleostomi</taxon>
        <taxon>Actinopterygii</taxon>
        <taxon>Neopterygii</taxon>
        <taxon>Teleostei</taxon>
        <taxon>Neoteleostei</taxon>
        <taxon>Acanthomorphata</taxon>
        <taxon>Ovalentaria</taxon>
        <taxon>Pomacentridae</taxon>
        <taxon>Amphiprion</taxon>
    </lineage>
</organism>
<dbReference type="SUPFAM" id="SSF81338">
    <property type="entry name" value="Aquaporin-like"/>
    <property type="match status" value="1"/>
</dbReference>
<dbReference type="PRINTS" id="PR00783">
    <property type="entry name" value="MINTRINSICP"/>
</dbReference>
<dbReference type="STRING" id="80972.ENSAOCP00000016833"/>
<dbReference type="InterPro" id="IPR034294">
    <property type="entry name" value="Aquaporin_transptr"/>
</dbReference>
<protein>
    <recommendedName>
        <fullName evidence="13">Aquaporin-4</fullName>
    </recommendedName>
</protein>
<feature type="transmembrane region" description="Helical" evidence="16">
    <location>
        <begin position="169"/>
        <end position="188"/>
    </location>
</feature>
<evidence type="ECO:0000256" key="2">
    <source>
        <dbReference type="ARBA" id="ARBA00004554"/>
    </source>
</evidence>
<comment type="catalytic activity">
    <reaction evidence="12">
        <text>H2O(in) = H2O(out)</text>
        <dbReference type="Rhea" id="RHEA:29667"/>
        <dbReference type="ChEBI" id="CHEBI:15377"/>
    </reaction>
</comment>
<evidence type="ECO:0000256" key="8">
    <source>
        <dbReference type="ARBA" id="ARBA00022737"/>
    </source>
</evidence>
<evidence type="ECO:0000256" key="10">
    <source>
        <dbReference type="ARBA" id="ARBA00023136"/>
    </source>
</evidence>
<dbReference type="SMART" id="SM00225">
    <property type="entry name" value="BTB"/>
    <property type="match status" value="1"/>
</dbReference>
<dbReference type="GO" id="GO:0060037">
    <property type="term" value="P:pharyngeal system development"/>
    <property type="evidence" value="ECO:0007669"/>
    <property type="project" value="UniProtKB-ARBA"/>
</dbReference>
<evidence type="ECO:0000256" key="13">
    <source>
        <dbReference type="ARBA" id="ARBA00040878"/>
    </source>
</evidence>
<dbReference type="PRINTS" id="PR02016">
    <property type="entry name" value="AQUAPORIN4"/>
</dbReference>
<evidence type="ECO:0000256" key="1">
    <source>
        <dbReference type="ARBA" id="ARBA00004415"/>
    </source>
</evidence>
<evidence type="ECO:0000256" key="3">
    <source>
        <dbReference type="ARBA" id="ARBA00006175"/>
    </source>
</evidence>
<accession>A0A3Q1BTF9</accession>
<dbReference type="Gene3D" id="3.30.710.10">
    <property type="entry name" value="Potassium Channel Kv1.1, Chain A"/>
    <property type="match status" value="1"/>
</dbReference>
<keyword evidence="4 15" id="KW-0813">Transport</keyword>
<dbReference type="CDD" id="cd18387">
    <property type="entry name" value="BTB_POZ_KCTD1"/>
    <property type="match status" value="1"/>
</dbReference>
<dbReference type="NCBIfam" id="TIGR00861">
    <property type="entry name" value="MIP"/>
    <property type="match status" value="1"/>
</dbReference>
<feature type="transmembrane region" description="Helical" evidence="16">
    <location>
        <begin position="135"/>
        <end position="157"/>
    </location>
</feature>
<dbReference type="GO" id="GO:0009992">
    <property type="term" value="P:intracellular water homeostasis"/>
    <property type="evidence" value="ECO:0007669"/>
    <property type="project" value="UniProtKB-ARBA"/>
</dbReference>
<keyword evidence="11" id="KW-0325">Glycoprotein</keyword>
<name>A0A3Q1BTF9_AMPOC</name>
<dbReference type="InterPro" id="IPR048595">
    <property type="entry name" value="KCTD1-15-like_C"/>
</dbReference>
<comment type="similarity">
    <text evidence="3 15">Belongs to the MIP/aquaporin (TC 1.A.8) family.</text>
</comment>
<keyword evidence="19" id="KW-1185">Reference proteome</keyword>
<evidence type="ECO:0000256" key="15">
    <source>
        <dbReference type="RuleBase" id="RU000477"/>
    </source>
</evidence>
<keyword evidence="10 16" id="KW-0472">Membrane</keyword>
<dbReference type="FunFam" id="3.30.710.10:FF:000003">
    <property type="entry name" value="BTB/POZ domain-containing protein KCTD6 isoform X2"/>
    <property type="match status" value="1"/>
</dbReference>
<dbReference type="GO" id="GO:0014033">
    <property type="term" value="P:neural crest cell differentiation"/>
    <property type="evidence" value="ECO:0007669"/>
    <property type="project" value="UniProtKB-ARBA"/>
</dbReference>
<evidence type="ECO:0000313" key="19">
    <source>
        <dbReference type="Proteomes" id="UP001501940"/>
    </source>
</evidence>
<evidence type="ECO:0000256" key="7">
    <source>
        <dbReference type="ARBA" id="ARBA00022692"/>
    </source>
</evidence>
<evidence type="ECO:0000313" key="18">
    <source>
        <dbReference type="Ensembl" id="ENSAOCP00000016833.2"/>
    </source>
</evidence>
<dbReference type="GO" id="GO:0060070">
    <property type="term" value="P:canonical Wnt signaling pathway"/>
    <property type="evidence" value="ECO:0007669"/>
    <property type="project" value="UniProtKB-ARBA"/>
</dbReference>
<dbReference type="Gene3D" id="1.20.1080.10">
    <property type="entry name" value="Glycerol uptake facilitator protein"/>
    <property type="match status" value="1"/>
</dbReference>
<dbReference type="Pfam" id="PF02214">
    <property type="entry name" value="BTB_2"/>
    <property type="match status" value="1"/>
</dbReference>
<dbReference type="InterPro" id="IPR000210">
    <property type="entry name" value="BTB/POZ_dom"/>
</dbReference>
<dbReference type="PANTHER" id="PTHR19139">
    <property type="entry name" value="AQUAPORIN TRANSPORTER"/>
    <property type="match status" value="1"/>
</dbReference>
<keyword evidence="8" id="KW-0677">Repeat</keyword>
<dbReference type="Proteomes" id="UP001501940">
    <property type="component" value="Chromosome 2"/>
</dbReference>
<proteinExistence type="inferred from homology"/>
<feature type="transmembrane region" description="Helical" evidence="16">
    <location>
        <begin position="94"/>
        <end position="115"/>
    </location>
</feature>
<evidence type="ECO:0000259" key="17">
    <source>
        <dbReference type="SMART" id="SM00225"/>
    </source>
</evidence>
<dbReference type="InterPro" id="IPR011333">
    <property type="entry name" value="SKP1/BTB/POZ_sf"/>
</dbReference>
<keyword evidence="5" id="KW-1003">Cell membrane</keyword>
<comment type="subunit">
    <text evidence="14">Homotetramer. The tetramers can form oligomeric arrays in membranes. The size of the oligomers differs between tissues and is smaller in skeletal muscle than in brain. Interaction between AQP4 oligomeric arrays in close-by cells can contribute to cell-cell adhesion. Part of a complex containing MLC1, TRPV4, HEPACAM and ATP1B1.</text>
</comment>